<dbReference type="STRING" id="572480.Arnit_0613"/>
<keyword evidence="3" id="KW-1185">Reference proteome</keyword>
<name>D5V245_ARCNC</name>
<dbReference type="Proteomes" id="UP000000939">
    <property type="component" value="Chromosome"/>
</dbReference>
<reference evidence="2 3" key="1">
    <citation type="journal article" date="2010" name="Stand. Genomic Sci.">
        <title>Complete genome sequence of Arcobacter nitrofigilis type strain (CI).</title>
        <authorList>
            <person name="Pati A."/>
            <person name="Gronow S."/>
            <person name="Lapidus A."/>
            <person name="Copeland A."/>
            <person name="Glavina Del Rio T."/>
            <person name="Nolan M."/>
            <person name="Lucas S."/>
            <person name="Tice H."/>
            <person name="Cheng J.F."/>
            <person name="Han C."/>
            <person name="Chertkov O."/>
            <person name="Bruce D."/>
            <person name="Tapia R."/>
            <person name="Goodwin L."/>
            <person name="Pitluck S."/>
            <person name="Liolios K."/>
            <person name="Ivanova N."/>
            <person name="Mavromatis K."/>
            <person name="Chen A."/>
            <person name="Palaniappan K."/>
            <person name="Land M."/>
            <person name="Hauser L."/>
            <person name="Chang Y.J."/>
            <person name="Jeffries C.D."/>
            <person name="Detter J.C."/>
            <person name="Rohde M."/>
            <person name="Goker M."/>
            <person name="Bristow J."/>
            <person name="Eisen J.A."/>
            <person name="Markowitz V."/>
            <person name="Hugenholtz P."/>
            <person name="Klenk H.P."/>
            <person name="Kyrpides N.C."/>
        </authorList>
    </citation>
    <scope>NUCLEOTIDE SEQUENCE [LARGE SCALE GENOMIC DNA]</scope>
    <source>
        <strain evidence="3">ATCC 33309 / DSM 7299 / CCUG 15893 / LMG 7604 / NCTC 12251 / CI</strain>
    </source>
</reference>
<evidence type="ECO:0000313" key="2">
    <source>
        <dbReference type="EMBL" id="ADG92278.1"/>
    </source>
</evidence>
<keyword evidence="1" id="KW-0175">Coiled coil</keyword>
<evidence type="ECO:0000313" key="3">
    <source>
        <dbReference type="Proteomes" id="UP000000939"/>
    </source>
</evidence>
<dbReference type="KEGG" id="ant:Arnit_0613"/>
<organism evidence="2 3">
    <name type="scientific">Arcobacter nitrofigilis (strain ATCC 33309 / DSM 7299 / CCUG 15893 / LMG 7604 / NCTC 12251 / CI)</name>
    <name type="common">Campylobacter nitrofigilis</name>
    <dbReference type="NCBI Taxonomy" id="572480"/>
    <lineage>
        <taxon>Bacteria</taxon>
        <taxon>Pseudomonadati</taxon>
        <taxon>Campylobacterota</taxon>
        <taxon>Epsilonproteobacteria</taxon>
        <taxon>Campylobacterales</taxon>
        <taxon>Arcobacteraceae</taxon>
        <taxon>Arcobacter</taxon>
    </lineage>
</organism>
<dbReference type="RefSeq" id="WP_013134423.1">
    <property type="nucleotide sequence ID" value="NC_014166.1"/>
</dbReference>
<dbReference type="AlphaFoldDB" id="D5V245"/>
<feature type="coiled-coil region" evidence="1">
    <location>
        <begin position="17"/>
        <end position="47"/>
    </location>
</feature>
<protein>
    <submittedName>
        <fullName evidence="2">Uncharacterized protein</fullName>
    </submittedName>
</protein>
<accession>D5V245</accession>
<proteinExistence type="predicted"/>
<gene>
    <name evidence="2" type="ordered locus">Arnit_0613</name>
</gene>
<dbReference type="HOGENOM" id="CLU_1136222_0_0_7"/>
<evidence type="ECO:0000256" key="1">
    <source>
        <dbReference type="SAM" id="Coils"/>
    </source>
</evidence>
<dbReference type="EMBL" id="CP001999">
    <property type="protein sequence ID" value="ADG92278.1"/>
    <property type="molecule type" value="Genomic_DNA"/>
</dbReference>
<sequence>MKRNYQNYQEKIETCMLDEVKRANEYLNKQYEEIEKTNTEINKIKTEFILIKLLIDSNYELIRPSIEINSSFNYINIIDIEEVIKEIALEIEHNYQHLFIKERNEEKIFDFEAIRKIALFILSSYKLLRLLNKFKRKDKNDFQPLKSYINSLTNIIDNTLNESLKNEAKKELEFFKGIQIKQKMFTKNDEIYEILEHYNNLLVDIGNQRSKFYNFKPSQKLNKNTCRKLEKFIKLKLQQVIPKY</sequence>